<gene>
    <name evidence="1" type="primary">AVEN_95388_1</name>
    <name evidence="1" type="ORF">CDAR_83311</name>
</gene>
<proteinExistence type="predicted"/>
<protein>
    <submittedName>
        <fullName evidence="1">Uncharacterized protein</fullName>
    </submittedName>
</protein>
<accession>A0AAV4VM44</accession>
<evidence type="ECO:0000313" key="1">
    <source>
        <dbReference type="EMBL" id="GIY70563.1"/>
    </source>
</evidence>
<sequence>MDHISEEEEFADDLLIFVMDETLTNQRFHRNLKQQKTSSPCTNSIRLFVRRYLEDNEVELRNIFNFLLGYGNLNENFKEYVSEVTNVFVQRGYKEKEFIEFCAIITKLATLCYMNNFRDSITLASPVIVEVVKHFKKIGVFTSMSWSKLSQELQMLKY</sequence>
<dbReference type="EMBL" id="BPLQ01013195">
    <property type="protein sequence ID" value="GIY70563.1"/>
    <property type="molecule type" value="Genomic_DNA"/>
</dbReference>
<name>A0AAV4VM44_9ARAC</name>
<dbReference type="AlphaFoldDB" id="A0AAV4VM44"/>
<comment type="caution">
    <text evidence="1">The sequence shown here is derived from an EMBL/GenBank/DDBJ whole genome shotgun (WGS) entry which is preliminary data.</text>
</comment>
<evidence type="ECO:0000313" key="2">
    <source>
        <dbReference type="Proteomes" id="UP001054837"/>
    </source>
</evidence>
<keyword evidence="2" id="KW-1185">Reference proteome</keyword>
<dbReference type="Proteomes" id="UP001054837">
    <property type="component" value="Unassembled WGS sequence"/>
</dbReference>
<organism evidence="1 2">
    <name type="scientific">Caerostris darwini</name>
    <dbReference type="NCBI Taxonomy" id="1538125"/>
    <lineage>
        <taxon>Eukaryota</taxon>
        <taxon>Metazoa</taxon>
        <taxon>Ecdysozoa</taxon>
        <taxon>Arthropoda</taxon>
        <taxon>Chelicerata</taxon>
        <taxon>Arachnida</taxon>
        <taxon>Araneae</taxon>
        <taxon>Araneomorphae</taxon>
        <taxon>Entelegynae</taxon>
        <taxon>Araneoidea</taxon>
        <taxon>Araneidae</taxon>
        <taxon>Caerostris</taxon>
    </lineage>
</organism>
<reference evidence="1 2" key="1">
    <citation type="submission" date="2021-06" db="EMBL/GenBank/DDBJ databases">
        <title>Caerostris darwini draft genome.</title>
        <authorList>
            <person name="Kono N."/>
            <person name="Arakawa K."/>
        </authorList>
    </citation>
    <scope>NUCLEOTIDE SEQUENCE [LARGE SCALE GENOMIC DNA]</scope>
</reference>